<dbReference type="AlphaFoldDB" id="A0AAD4YLI7"/>
<accession>A0AAD4YLI7</accession>
<evidence type="ECO:0000313" key="1">
    <source>
        <dbReference type="EMBL" id="KAI5313611.1"/>
    </source>
</evidence>
<gene>
    <name evidence="1" type="ORF">L3X38_042787</name>
</gene>
<protein>
    <submittedName>
        <fullName evidence="1">Uncharacterized protein</fullName>
    </submittedName>
</protein>
<reference evidence="1 2" key="1">
    <citation type="journal article" date="2022" name="G3 (Bethesda)">
        <title>Whole-genome sequence and methylome profiling of the almond [Prunus dulcis (Mill.) D.A. Webb] cultivar 'Nonpareil'.</title>
        <authorList>
            <person name="D'Amico-Willman K.M."/>
            <person name="Ouma W.Z."/>
            <person name="Meulia T."/>
            <person name="Sideli G.M."/>
            <person name="Gradziel T.M."/>
            <person name="Fresnedo-Ramirez J."/>
        </authorList>
    </citation>
    <scope>NUCLEOTIDE SEQUENCE [LARGE SCALE GENOMIC DNA]</scope>
    <source>
        <strain evidence="1">Clone GOH B32 T37-40</strain>
    </source>
</reference>
<dbReference type="EMBL" id="JAJFAZ020000008">
    <property type="protein sequence ID" value="KAI5313611.1"/>
    <property type="molecule type" value="Genomic_DNA"/>
</dbReference>
<keyword evidence="2" id="KW-1185">Reference proteome</keyword>
<comment type="caution">
    <text evidence="1">The sequence shown here is derived from an EMBL/GenBank/DDBJ whole genome shotgun (WGS) entry which is preliminary data.</text>
</comment>
<proteinExistence type="predicted"/>
<evidence type="ECO:0000313" key="2">
    <source>
        <dbReference type="Proteomes" id="UP001054821"/>
    </source>
</evidence>
<dbReference type="Proteomes" id="UP001054821">
    <property type="component" value="Chromosome 8"/>
</dbReference>
<organism evidence="1 2">
    <name type="scientific">Prunus dulcis</name>
    <name type="common">Almond</name>
    <name type="synonym">Amygdalus dulcis</name>
    <dbReference type="NCBI Taxonomy" id="3755"/>
    <lineage>
        <taxon>Eukaryota</taxon>
        <taxon>Viridiplantae</taxon>
        <taxon>Streptophyta</taxon>
        <taxon>Embryophyta</taxon>
        <taxon>Tracheophyta</taxon>
        <taxon>Spermatophyta</taxon>
        <taxon>Magnoliopsida</taxon>
        <taxon>eudicotyledons</taxon>
        <taxon>Gunneridae</taxon>
        <taxon>Pentapetalae</taxon>
        <taxon>rosids</taxon>
        <taxon>fabids</taxon>
        <taxon>Rosales</taxon>
        <taxon>Rosaceae</taxon>
        <taxon>Amygdaloideae</taxon>
        <taxon>Amygdaleae</taxon>
        <taxon>Prunus</taxon>
    </lineage>
</organism>
<sequence length="165" mass="18239">MGLRFFLDLGCPTCINAGLIFTLLHIANLTSLLSSLREILENLYCLSREELSCIPRAGGVFCLTSLKKDGRHVKSSRNEATTLLAKDVTSLRKKPSIPFVEKSQVGAVPPLSARVKHLVGADSKQIGDMRNIRDVPLKLFADKLRDRDLLRKVVRGLSSSPTVRQ</sequence>
<name>A0AAD4YLI7_PRUDU</name>